<keyword evidence="2" id="KW-1185">Reference proteome</keyword>
<accession>A0A4Q9M0R6</accession>
<proteinExistence type="predicted"/>
<comment type="caution">
    <text evidence="1">The sequence shown here is derived from an EMBL/GenBank/DDBJ whole genome shotgun (WGS) entry which is preliminary data.</text>
</comment>
<organism evidence="1 2">
    <name type="scientific">Hamiltosporidium tvaerminnensis</name>
    <dbReference type="NCBI Taxonomy" id="1176355"/>
    <lineage>
        <taxon>Eukaryota</taxon>
        <taxon>Fungi</taxon>
        <taxon>Fungi incertae sedis</taxon>
        <taxon>Microsporidia</taxon>
        <taxon>Dubosqiidae</taxon>
        <taxon>Hamiltosporidium</taxon>
    </lineage>
</organism>
<evidence type="ECO:0000313" key="2">
    <source>
        <dbReference type="Proteomes" id="UP000292282"/>
    </source>
</evidence>
<gene>
    <name evidence="1" type="ORF">CWI38_0331p0010</name>
</gene>
<name>A0A4Q9M0R6_9MICR</name>
<evidence type="ECO:0000313" key="1">
    <source>
        <dbReference type="EMBL" id="TBU14007.1"/>
    </source>
</evidence>
<reference evidence="1 2" key="1">
    <citation type="submission" date="2017-12" db="EMBL/GenBank/DDBJ databases">
        <authorList>
            <person name="Pombert J.-F."/>
            <person name="Haag K.L."/>
            <person name="Ebert D."/>
        </authorList>
    </citation>
    <scope>NUCLEOTIDE SEQUENCE [LARGE SCALE GENOMIC DNA]</scope>
    <source>
        <strain evidence="1">IL-G-3</strain>
    </source>
</reference>
<dbReference type="EMBL" id="PITK01000331">
    <property type="protein sequence ID" value="TBU14007.1"/>
    <property type="molecule type" value="Genomic_DNA"/>
</dbReference>
<dbReference type="Proteomes" id="UP000292282">
    <property type="component" value="Unassembled WGS sequence"/>
</dbReference>
<sequence length="59" mass="6876">MEKSEINTNRLDRNELPCILDMLCYVSKFTCESIKILHNLEGKDSVNERYICSLDKLVP</sequence>
<dbReference type="AlphaFoldDB" id="A0A4Q9M0R6"/>
<protein>
    <submittedName>
        <fullName evidence="1">Uncharacterized protein</fullName>
    </submittedName>
</protein>
<dbReference type="VEuPathDB" id="MicrosporidiaDB:CWI38_0331p0010"/>